<dbReference type="NCBIfam" id="TIGR00053">
    <property type="entry name" value="YafQ family addiction module toxin"/>
    <property type="match status" value="1"/>
</dbReference>
<reference evidence="4 6" key="1">
    <citation type="submission" date="2017-05" db="EMBL/GenBank/DDBJ databases">
        <title>Butyricicoccus porcorum sp. nov. a butyrate-producing bacterium from the swine intestinal tract.</title>
        <authorList>
            <person name="Trachsel J."/>
            <person name="Humphrey S."/>
            <person name="Allen H.K."/>
        </authorList>
    </citation>
    <scope>NUCLEOTIDE SEQUENCE [LARGE SCALE GENOMIC DNA]</scope>
    <source>
        <strain evidence="4">BB10</strain>
    </source>
</reference>
<name>A0A252F0R1_9FIRM</name>
<dbReference type="PIRSF" id="PIRSF006156">
    <property type="entry name" value="YafQ"/>
    <property type="match status" value="1"/>
</dbReference>
<comment type="similarity">
    <text evidence="2">Belongs to the RelE toxin family. YafQ subfamily.</text>
</comment>
<feature type="active site" description="Proton donor" evidence="3">
    <location>
        <position position="88"/>
    </location>
</feature>
<evidence type="ECO:0000256" key="3">
    <source>
        <dbReference type="PIRSR" id="PIRSR006156-1"/>
    </source>
</evidence>
<evidence type="ECO:0000313" key="5">
    <source>
        <dbReference type="EMBL" id="OUM19303.1"/>
    </source>
</evidence>
<dbReference type="GO" id="GO:0006402">
    <property type="term" value="P:mRNA catabolic process"/>
    <property type="evidence" value="ECO:0007669"/>
    <property type="project" value="TreeGrafter"/>
</dbReference>
<evidence type="ECO:0000313" key="6">
    <source>
        <dbReference type="Proteomes" id="UP000194903"/>
    </source>
</evidence>
<dbReference type="EMBL" id="NHOC01000023">
    <property type="protein sequence ID" value="OUM19292.1"/>
    <property type="molecule type" value="Genomic_DNA"/>
</dbReference>
<dbReference type="SUPFAM" id="SSF143011">
    <property type="entry name" value="RelE-like"/>
    <property type="match status" value="1"/>
</dbReference>
<dbReference type="PANTHER" id="PTHR40588">
    <property type="entry name" value="MRNA INTERFERASE TOXIN YAFQ"/>
    <property type="match status" value="1"/>
</dbReference>
<dbReference type="OrthoDB" id="7030467at2"/>
<dbReference type="FunFam" id="3.30.2310.20:FF:000003">
    <property type="entry name" value="Type II toxin-antitoxin system YafQ family toxin"/>
    <property type="match status" value="1"/>
</dbReference>
<organism evidence="4 6">
    <name type="scientific">Butyricicoccus porcorum</name>
    <dbReference type="NCBI Taxonomy" id="1945634"/>
    <lineage>
        <taxon>Bacteria</taxon>
        <taxon>Bacillati</taxon>
        <taxon>Bacillota</taxon>
        <taxon>Clostridia</taxon>
        <taxon>Eubacteriales</taxon>
        <taxon>Butyricicoccaceae</taxon>
        <taxon>Butyricicoccus</taxon>
    </lineage>
</organism>
<protein>
    <submittedName>
        <fullName evidence="4">Type II toxin-antitoxin system mRNA interferase toxin, RelE/StbE family</fullName>
    </submittedName>
</protein>
<dbReference type="Proteomes" id="UP000194903">
    <property type="component" value="Unassembled WGS sequence"/>
</dbReference>
<evidence type="ECO:0000256" key="2">
    <source>
        <dbReference type="ARBA" id="ARBA00061366"/>
    </source>
</evidence>
<dbReference type="Pfam" id="PF15738">
    <property type="entry name" value="YafQ_toxin"/>
    <property type="match status" value="1"/>
</dbReference>
<dbReference type="NCBIfam" id="TIGR02385">
    <property type="entry name" value="RelE_StbE"/>
    <property type="match status" value="1"/>
</dbReference>
<dbReference type="GO" id="GO:0004521">
    <property type="term" value="F:RNA endonuclease activity"/>
    <property type="evidence" value="ECO:0007669"/>
    <property type="project" value="TreeGrafter"/>
</dbReference>
<evidence type="ECO:0000313" key="4">
    <source>
        <dbReference type="EMBL" id="OUM19292.1"/>
    </source>
</evidence>
<dbReference type="InterPro" id="IPR035093">
    <property type="entry name" value="RelE/ParE_toxin_dom_sf"/>
</dbReference>
<keyword evidence="6" id="KW-1185">Reference proteome</keyword>
<dbReference type="EMBL" id="NHOC01000022">
    <property type="protein sequence ID" value="OUM19303.1"/>
    <property type="molecule type" value="Genomic_DNA"/>
</dbReference>
<proteinExistence type="inferred from homology"/>
<dbReference type="GO" id="GO:0006415">
    <property type="term" value="P:translational termination"/>
    <property type="evidence" value="ECO:0007669"/>
    <property type="project" value="TreeGrafter"/>
</dbReference>
<dbReference type="InterPro" id="IPR007712">
    <property type="entry name" value="RelE/ParE_toxin"/>
</dbReference>
<dbReference type="RefSeq" id="WP_021632616.1">
    <property type="nucleotide sequence ID" value="NZ_NHOC01000022.1"/>
</dbReference>
<dbReference type="Gene3D" id="3.30.2310.20">
    <property type="entry name" value="RelE-like"/>
    <property type="match status" value="1"/>
</dbReference>
<keyword evidence="1" id="KW-1277">Toxin-antitoxin system</keyword>
<dbReference type="PANTHER" id="PTHR40588:SF1">
    <property type="entry name" value="MRNA INTERFERASE TOXIN YAFQ"/>
    <property type="match status" value="1"/>
</dbReference>
<accession>A0A252F0R1</accession>
<dbReference type="InterPro" id="IPR004386">
    <property type="entry name" value="Toxin_YafQ-like"/>
</dbReference>
<dbReference type="AlphaFoldDB" id="A0A252F0R1"/>
<comment type="caution">
    <text evidence="4">The sequence shown here is derived from an EMBL/GenBank/DDBJ whole genome shotgun (WGS) entry which is preliminary data.</text>
</comment>
<evidence type="ECO:0000256" key="1">
    <source>
        <dbReference type="ARBA" id="ARBA00022649"/>
    </source>
</evidence>
<sequence length="92" mass="10906">MLKPEFSGQFKRDYKLAIKRGCDPKKLEEVITLLCNEQPLPEAYRDHALTNSRNYKDMRECHIEPDWLLVYKVVRQTLILKLIRTGSHSDLF</sequence>
<gene>
    <name evidence="5" type="ORF">CBW42_13915</name>
    <name evidence="4" type="ORF">CBW42_14010</name>
</gene>